<dbReference type="InterPro" id="IPR052022">
    <property type="entry name" value="26kDa_periplasmic_antigen"/>
</dbReference>
<evidence type="ECO:0000313" key="1">
    <source>
        <dbReference type="EMBL" id="GMA92057.1"/>
    </source>
</evidence>
<dbReference type="Gene3D" id="3.30.110.170">
    <property type="entry name" value="Protein of unknown function (DUF541), domain 1"/>
    <property type="match status" value="1"/>
</dbReference>
<dbReference type="Proteomes" id="UP001157069">
    <property type="component" value="Unassembled WGS sequence"/>
</dbReference>
<name>A0ABQ6JZE5_9MICO</name>
<comment type="caution">
    <text evidence="1">The sequence shown here is derived from an EMBL/GenBank/DDBJ whole genome shotgun (WGS) entry which is preliminary data.</text>
</comment>
<sequence length="222" mass="23444">MPTVITVQGSFTAWYPAERATVRLAVAFDGAKRDGVLSATTQAVQSVTASIKQLHDPDAGPVTWFSSDRIRVWAQRPWNNEGKQLAPVHHAAINVTVKFKDFDALAEWIGEVAGVAGVQINGIEWALTEARRTSVTTEVRSRAVKDAADKARVFAQAIGLGQVNAIAIADPGMLGVQGNGPAAPPMMMRAAAVHGGAGEAALDFTPEDIEVSASVDARFEAS</sequence>
<accession>A0ABQ6JZE5</accession>
<evidence type="ECO:0000313" key="2">
    <source>
        <dbReference type="Proteomes" id="UP001157069"/>
    </source>
</evidence>
<dbReference type="PANTHER" id="PTHR34387">
    <property type="entry name" value="SLR1258 PROTEIN"/>
    <property type="match status" value="1"/>
</dbReference>
<keyword evidence="2" id="KW-1185">Reference proteome</keyword>
<dbReference type="PANTHER" id="PTHR34387:SF1">
    <property type="entry name" value="PERIPLASMIC IMMUNOGENIC PROTEIN"/>
    <property type="match status" value="1"/>
</dbReference>
<gene>
    <name evidence="1" type="ORF">GCM10025869_25860</name>
</gene>
<protein>
    <submittedName>
        <fullName evidence="1">SIMPL domain-containing protein</fullName>
    </submittedName>
</protein>
<proteinExistence type="predicted"/>
<reference evidence="2" key="1">
    <citation type="journal article" date="2019" name="Int. J. Syst. Evol. Microbiol.">
        <title>The Global Catalogue of Microorganisms (GCM) 10K type strain sequencing project: providing services to taxonomists for standard genome sequencing and annotation.</title>
        <authorList>
            <consortium name="The Broad Institute Genomics Platform"/>
            <consortium name="The Broad Institute Genome Sequencing Center for Infectious Disease"/>
            <person name="Wu L."/>
            <person name="Ma J."/>
        </authorList>
    </citation>
    <scope>NUCLEOTIDE SEQUENCE [LARGE SCALE GENOMIC DNA]</scope>
    <source>
        <strain evidence="2">NBRC 108755</strain>
    </source>
</reference>
<dbReference type="InterPro" id="IPR007497">
    <property type="entry name" value="SIMPL/DUF541"/>
</dbReference>
<dbReference type="EMBL" id="BSVA01000001">
    <property type="protein sequence ID" value="GMA92057.1"/>
    <property type="molecule type" value="Genomic_DNA"/>
</dbReference>
<organism evidence="1 2">
    <name type="scientific">Homoserinibacter gongjuensis</name>
    <dbReference type="NCBI Taxonomy" id="1162968"/>
    <lineage>
        <taxon>Bacteria</taxon>
        <taxon>Bacillati</taxon>
        <taxon>Actinomycetota</taxon>
        <taxon>Actinomycetes</taxon>
        <taxon>Micrococcales</taxon>
        <taxon>Microbacteriaceae</taxon>
        <taxon>Homoserinibacter</taxon>
    </lineage>
</organism>
<dbReference type="Gene3D" id="3.30.70.2970">
    <property type="entry name" value="Protein of unknown function (DUF541), domain 2"/>
    <property type="match status" value="1"/>
</dbReference>
<dbReference type="Pfam" id="PF04402">
    <property type="entry name" value="SIMPL"/>
    <property type="match status" value="1"/>
</dbReference>